<dbReference type="KEGG" id="dae:Dtox_2696"/>
<dbReference type="EMBL" id="CP001720">
    <property type="protein sequence ID" value="ACV63475.1"/>
    <property type="molecule type" value="Genomic_DNA"/>
</dbReference>
<dbReference type="PANTHER" id="PTHR43421:SF1">
    <property type="entry name" value="METALLOPROTEASE PMBA"/>
    <property type="match status" value="1"/>
</dbReference>
<gene>
    <name evidence="5" type="ordered locus">Dtox_2696</name>
</gene>
<dbReference type="HOGENOM" id="CLU_026425_0_0_9"/>
<dbReference type="GO" id="GO:0006508">
    <property type="term" value="P:proteolysis"/>
    <property type="evidence" value="ECO:0007669"/>
    <property type="project" value="InterPro"/>
</dbReference>
<dbReference type="AlphaFoldDB" id="C8W179"/>
<dbReference type="GO" id="GO:0008237">
    <property type="term" value="F:metallopeptidase activity"/>
    <property type="evidence" value="ECO:0007669"/>
    <property type="project" value="InterPro"/>
</dbReference>
<evidence type="ECO:0000259" key="2">
    <source>
        <dbReference type="Pfam" id="PF01523"/>
    </source>
</evidence>
<evidence type="ECO:0000256" key="1">
    <source>
        <dbReference type="ARBA" id="ARBA00005836"/>
    </source>
</evidence>
<keyword evidence="6" id="KW-1185">Reference proteome</keyword>
<proteinExistence type="inferred from homology"/>
<dbReference type="Gene3D" id="3.30.2290.10">
    <property type="entry name" value="PmbA/TldD superfamily"/>
    <property type="match status" value="1"/>
</dbReference>
<dbReference type="InterPro" id="IPR036059">
    <property type="entry name" value="TldD/PmbA_sf"/>
</dbReference>
<comment type="similarity">
    <text evidence="1">Belongs to the peptidase U62 family.</text>
</comment>
<dbReference type="GO" id="GO:0005829">
    <property type="term" value="C:cytosol"/>
    <property type="evidence" value="ECO:0007669"/>
    <property type="project" value="TreeGrafter"/>
</dbReference>
<dbReference type="Proteomes" id="UP000002217">
    <property type="component" value="Chromosome"/>
</dbReference>
<evidence type="ECO:0000259" key="3">
    <source>
        <dbReference type="Pfam" id="PF19289"/>
    </source>
</evidence>
<organism evidence="5 6">
    <name type="scientific">Desulfofarcimen acetoxidans (strain ATCC 49208 / DSM 771 / KCTC 5769 / VKM B-1644 / 5575)</name>
    <name type="common">Desulfotomaculum acetoxidans</name>
    <dbReference type="NCBI Taxonomy" id="485916"/>
    <lineage>
        <taxon>Bacteria</taxon>
        <taxon>Bacillati</taxon>
        <taxon>Bacillota</taxon>
        <taxon>Clostridia</taxon>
        <taxon>Eubacteriales</taxon>
        <taxon>Peptococcaceae</taxon>
        <taxon>Desulfofarcimen</taxon>
    </lineage>
</organism>
<name>C8W179_DESAS</name>
<sequence length="462" mass="48751">MLNYTNDMEWKGDVLMENENLNIARSVVDLAVKQGSEMAESYLSYSKELDIEVRGGKVDTMVMAEDRGLGLRVFIGGRTGFAFTTDLTEAGLAECVRQAKDNSAQIAADAHNGLPEKVEKYEQMDTFDPDIAAIPVEDKIALAVAMEKSARDYDPRVKIIESSSYSDSISSVVIANSHGLAASCQSTYCGIYLALVAVDGDDSQTGFAMDYRLKYKDLNPKAIGREAALKAVRMLGAQPVSTRKVSVVLEPYVAAGFLGLMSSSFTAEAVQKGRSLFANKIGSKVASELINVVDDGSLPGGIASAPFDGEGVPTAKTVLIKSGELKAYLYNTYTAKQDGVVSTGNGVRGSFKGTPEVGTTNFYIEPGNCSPGDLVKAVNSGLFVTEVMGMHTANPISGDFSVGVSGLLIENGQITKPVRGVAIAGNIITLLSSVNGVGSDLKFFGGKGAPTLRIEGITVSGH</sequence>
<evidence type="ECO:0000313" key="5">
    <source>
        <dbReference type="EMBL" id="ACV63475.1"/>
    </source>
</evidence>
<evidence type="ECO:0000313" key="6">
    <source>
        <dbReference type="Proteomes" id="UP000002217"/>
    </source>
</evidence>
<feature type="domain" description="Metalloprotease TldD/E central" evidence="4">
    <location>
        <begin position="130"/>
        <end position="235"/>
    </location>
</feature>
<dbReference type="Pfam" id="PF19289">
    <property type="entry name" value="PmbA_TldD_3rd"/>
    <property type="match status" value="1"/>
</dbReference>
<accession>C8W179</accession>
<dbReference type="InterPro" id="IPR047657">
    <property type="entry name" value="PmbA"/>
</dbReference>
<dbReference type="InterPro" id="IPR045569">
    <property type="entry name" value="Metalloprtase-TldD/E_C"/>
</dbReference>
<dbReference type="Pfam" id="PF01523">
    <property type="entry name" value="PmbA_TldD_1st"/>
    <property type="match status" value="1"/>
</dbReference>
<dbReference type="InterPro" id="IPR035068">
    <property type="entry name" value="TldD/PmbA_N"/>
</dbReference>
<dbReference type="eggNOG" id="COG0312">
    <property type="taxonomic scope" value="Bacteria"/>
</dbReference>
<dbReference type="STRING" id="485916.Dtox_2696"/>
<dbReference type="InterPro" id="IPR045570">
    <property type="entry name" value="Metalloprtase-TldD/E_cen_dom"/>
</dbReference>
<protein>
    <submittedName>
        <fullName evidence="5">Peptidase U62 modulator of DNA gyrase</fullName>
    </submittedName>
</protein>
<dbReference type="InterPro" id="IPR002510">
    <property type="entry name" value="Metalloprtase-TldD/E_N"/>
</dbReference>
<dbReference type="SUPFAM" id="SSF111283">
    <property type="entry name" value="Putative modulator of DNA gyrase, PmbA/TldD"/>
    <property type="match status" value="1"/>
</dbReference>
<feature type="domain" description="Metalloprotease TldD/E C-terminal" evidence="3">
    <location>
        <begin position="242"/>
        <end position="461"/>
    </location>
</feature>
<evidence type="ECO:0000259" key="4">
    <source>
        <dbReference type="Pfam" id="PF19290"/>
    </source>
</evidence>
<feature type="domain" description="Metalloprotease TldD/E N-terminal" evidence="2">
    <location>
        <begin position="39"/>
        <end position="102"/>
    </location>
</feature>
<dbReference type="Pfam" id="PF19290">
    <property type="entry name" value="PmbA_TldD_2nd"/>
    <property type="match status" value="1"/>
</dbReference>
<reference evidence="5 6" key="1">
    <citation type="journal article" date="2009" name="Stand. Genomic Sci.">
        <title>Complete genome sequence of Desulfotomaculum acetoxidans type strain (5575).</title>
        <authorList>
            <person name="Spring S."/>
            <person name="Lapidus A."/>
            <person name="Schroder M."/>
            <person name="Gleim D."/>
            <person name="Sims D."/>
            <person name="Meincke L."/>
            <person name="Glavina Del Rio T."/>
            <person name="Tice H."/>
            <person name="Copeland A."/>
            <person name="Cheng J.F."/>
            <person name="Lucas S."/>
            <person name="Chen F."/>
            <person name="Nolan M."/>
            <person name="Bruce D."/>
            <person name="Goodwin L."/>
            <person name="Pitluck S."/>
            <person name="Ivanova N."/>
            <person name="Mavromatis K."/>
            <person name="Mikhailova N."/>
            <person name="Pati A."/>
            <person name="Chen A."/>
            <person name="Palaniappan K."/>
            <person name="Land M."/>
            <person name="Hauser L."/>
            <person name="Chang Y.J."/>
            <person name="Jeffries C.D."/>
            <person name="Chain P."/>
            <person name="Saunders E."/>
            <person name="Brettin T."/>
            <person name="Detter J.C."/>
            <person name="Goker M."/>
            <person name="Bristow J."/>
            <person name="Eisen J.A."/>
            <person name="Markowitz V."/>
            <person name="Hugenholtz P."/>
            <person name="Kyrpides N.C."/>
            <person name="Klenk H.P."/>
            <person name="Han C."/>
        </authorList>
    </citation>
    <scope>NUCLEOTIDE SEQUENCE [LARGE SCALE GENOMIC DNA]</scope>
    <source>
        <strain evidence="6">ATCC 49208 / DSM 771 / VKM B-1644</strain>
    </source>
</reference>
<dbReference type="PANTHER" id="PTHR43421">
    <property type="entry name" value="METALLOPROTEASE PMBA"/>
    <property type="match status" value="1"/>
</dbReference>